<gene>
    <name evidence="2" type="ORF">HB662_18310</name>
</gene>
<evidence type="ECO:0000313" key="2">
    <source>
        <dbReference type="EMBL" id="NKE46740.1"/>
    </source>
</evidence>
<proteinExistence type="predicted"/>
<protein>
    <recommendedName>
        <fullName evidence="4">DUF1328 domain-containing protein</fullName>
    </recommendedName>
</protein>
<accession>A0ABX1F324</accession>
<keyword evidence="1" id="KW-0812">Transmembrane</keyword>
<organism evidence="2 3">
    <name type="scientific">Falsiroseomonas frigidaquae</name>
    <dbReference type="NCBI Taxonomy" id="487318"/>
    <lineage>
        <taxon>Bacteria</taxon>
        <taxon>Pseudomonadati</taxon>
        <taxon>Pseudomonadota</taxon>
        <taxon>Alphaproteobacteria</taxon>
        <taxon>Acetobacterales</taxon>
        <taxon>Roseomonadaceae</taxon>
        <taxon>Falsiroseomonas</taxon>
    </lineage>
</organism>
<keyword evidence="3" id="KW-1185">Reference proteome</keyword>
<evidence type="ECO:0008006" key="4">
    <source>
        <dbReference type="Google" id="ProtNLM"/>
    </source>
</evidence>
<feature type="transmembrane region" description="Helical" evidence="1">
    <location>
        <begin position="29"/>
        <end position="46"/>
    </location>
</feature>
<reference evidence="2 3" key="1">
    <citation type="submission" date="2020-03" db="EMBL/GenBank/DDBJ databases">
        <title>Roseomonas selenitidurans sp. nov. isolated from soil.</title>
        <authorList>
            <person name="Liu H."/>
        </authorList>
    </citation>
    <scope>NUCLEOTIDE SEQUENCE [LARGE SCALE GENOMIC DNA]</scope>
    <source>
        <strain evidence="2 3">JCM 15073</strain>
    </source>
</reference>
<sequence length="58" mass="6123">MIYFIALSAIISLIGLAAAAAAQETSLSVFGLALFAFGVLFALLQVKQHFDAKDAARH</sequence>
<keyword evidence="1" id="KW-0472">Membrane</keyword>
<evidence type="ECO:0000313" key="3">
    <source>
        <dbReference type="Proteomes" id="UP000765160"/>
    </source>
</evidence>
<evidence type="ECO:0000256" key="1">
    <source>
        <dbReference type="SAM" id="Phobius"/>
    </source>
</evidence>
<comment type="caution">
    <text evidence="2">The sequence shown here is derived from an EMBL/GenBank/DDBJ whole genome shotgun (WGS) entry which is preliminary data.</text>
</comment>
<name>A0ABX1F324_9PROT</name>
<dbReference type="RefSeq" id="WP_168051317.1">
    <property type="nucleotide sequence ID" value="NZ_JAATJR010000005.1"/>
</dbReference>
<dbReference type="Proteomes" id="UP000765160">
    <property type="component" value="Unassembled WGS sequence"/>
</dbReference>
<dbReference type="EMBL" id="JAAVTX010000005">
    <property type="protein sequence ID" value="NKE46740.1"/>
    <property type="molecule type" value="Genomic_DNA"/>
</dbReference>
<keyword evidence="1" id="KW-1133">Transmembrane helix</keyword>